<keyword evidence="1" id="KW-0812">Transmembrane</keyword>
<protein>
    <submittedName>
        <fullName evidence="2">Uncharacterized protein</fullName>
    </submittedName>
</protein>
<accession>A0ABN3IAG2</accession>
<dbReference type="EMBL" id="BAAASE010000004">
    <property type="protein sequence ID" value="GAA2399257.1"/>
    <property type="molecule type" value="Genomic_DNA"/>
</dbReference>
<keyword evidence="1" id="KW-1133">Transmembrane helix</keyword>
<comment type="caution">
    <text evidence="2">The sequence shown here is derived from an EMBL/GenBank/DDBJ whole genome shotgun (WGS) entry which is preliminary data.</text>
</comment>
<sequence>MTPTDHSVAWEHPPTRRAWSKQLAANTLALLGWIALWAALLVILVVFLSPGYTILFVPFLLYSFYRAFLQLFVLPAVFRMRRVLREYPWRLYGDAPHGLADRPDVVGRQNGWFEFPNPARPEELLPMVFPRHWGVGWWNRRMAPRAKPELKAQIGMVWFAGDPRFIGVIAAPASDESTPRRFRFLSQQTGSGGGRHSVADWGATAEDIERGHRAGVRMARP</sequence>
<dbReference type="Proteomes" id="UP001499986">
    <property type="component" value="Unassembled WGS sequence"/>
</dbReference>
<keyword evidence="1" id="KW-0472">Membrane</keyword>
<gene>
    <name evidence="2" type="ORF">GCM10010255_34700</name>
</gene>
<organism evidence="2 3">
    <name type="scientific">Streptomyces coeruleofuscus</name>
    <dbReference type="NCBI Taxonomy" id="66879"/>
    <lineage>
        <taxon>Bacteria</taxon>
        <taxon>Bacillati</taxon>
        <taxon>Actinomycetota</taxon>
        <taxon>Actinomycetes</taxon>
        <taxon>Kitasatosporales</taxon>
        <taxon>Streptomycetaceae</taxon>
        <taxon>Streptomyces</taxon>
    </lineage>
</organism>
<proteinExistence type="predicted"/>
<reference evidence="2 3" key="1">
    <citation type="journal article" date="2019" name="Int. J. Syst. Evol. Microbiol.">
        <title>The Global Catalogue of Microorganisms (GCM) 10K type strain sequencing project: providing services to taxonomists for standard genome sequencing and annotation.</title>
        <authorList>
            <consortium name="The Broad Institute Genomics Platform"/>
            <consortium name="The Broad Institute Genome Sequencing Center for Infectious Disease"/>
            <person name="Wu L."/>
            <person name="Ma J."/>
        </authorList>
    </citation>
    <scope>NUCLEOTIDE SEQUENCE [LARGE SCALE GENOMIC DNA]</scope>
    <source>
        <strain evidence="2 3">JCM 4358</strain>
    </source>
</reference>
<evidence type="ECO:0000313" key="3">
    <source>
        <dbReference type="Proteomes" id="UP001499986"/>
    </source>
</evidence>
<dbReference type="RefSeq" id="WP_086854440.1">
    <property type="nucleotide sequence ID" value="NZ_BAAASE010000004.1"/>
</dbReference>
<name>A0ABN3IAG2_9ACTN</name>
<evidence type="ECO:0000313" key="2">
    <source>
        <dbReference type="EMBL" id="GAA2399257.1"/>
    </source>
</evidence>
<evidence type="ECO:0000256" key="1">
    <source>
        <dbReference type="SAM" id="Phobius"/>
    </source>
</evidence>
<keyword evidence="3" id="KW-1185">Reference proteome</keyword>
<feature type="transmembrane region" description="Helical" evidence="1">
    <location>
        <begin position="23"/>
        <end position="48"/>
    </location>
</feature>
<feature type="transmembrane region" description="Helical" evidence="1">
    <location>
        <begin position="54"/>
        <end position="78"/>
    </location>
</feature>